<dbReference type="Proteomes" id="UP001150581">
    <property type="component" value="Unassembled WGS sequence"/>
</dbReference>
<name>A0ACC1IQE0_9FUNG</name>
<organism evidence="1 2">
    <name type="scientific">Kickxella alabastrina</name>
    <dbReference type="NCBI Taxonomy" id="61397"/>
    <lineage>
        <taxon>Eukaryota</taxon>
        <taxon>Fungi</taxon>
        <taxon>Fungi incertae sedis</taxon>
        <taxon>Zoopagomycota</taxon>
        <taxon>Kickxellomycotina</taxon>
        <taxon>Kickxellomycetes</taxon>
        <taxon>Kickxellales</taxon>
        <taxon>Kickxellaceae</taxon>
        <taxon>Kickxella</taxon>
    </lineage>
</organism>
<accession>A0ACC1IQE0</accession>
<sequence length="1050" mass="113425">MLKAFSKVFHKSVISPEEQTKHGPTNTQVVGAHQSTAQQTTKKTSDAHQTAGFLVDSAVSRGGDGIGLSTPCRNAGDGGQGRPYAQEVSARRTSEAFGRVPTQQHVQPRLHMKPPAQGVDGRFPLTNDNLEWHLRMIPPMKESKYDRIMRYIQEQQQNVAAAADLAMQQQSRDIDSSMLMGGQVGCEYGVPIPGMEYMDPSYNLIDHQIAAQQQQYYQQHQQLVHTSIGAHPSYAIPLGIPNATSPGANSAHSHRLDVGKREIVPNSHAFRPVGNIGSNPSQQQMQSHAGFGIVPPPANHSNTNNTAASGQRDADLQLAARNAHEEDDNMPLAALNIGASPCQQNTLLEVQPESLNILAGSSLEKYMKGPLDEPLPALVSPMNHGARMSMMSFGSNMAVQMNSDMHALSRSHSLSNLQSNSVYGSQYRNTPIARSPTIHDIGAQHMSAHSGSAQQPSFLSAQINKRQSMDAVAAYARDRGLSHARSDGYGQPPATLAALGISMNNATDVLDADAIVENVGAGDADNVGEGDVNDDDDDAPLMLPTKQQDLKADTHYILDSVSSVVLRVVNQTGSCRESDQSAGEKDAGNRQNQQADRLGALEENKNEADEDDNQPLMQLSRKLSGLRPFSSSLAMRPPQLFVNTTAQIEKAGRNKADDDDLPLSGLLLNPNSADDELGNLPLPMPRRLADPDAVANMDEMINESAAPLRLSIGDCPESPIALPRGAVRKHSLLLHSSGPGGVRSRNKGSERAPTDQNTAEKPSLSRRPAPLNIQPVTLSKRQSKISAFAQGMPIAEANAISESGSGSNSGNKSIDNCPISANAAAIRQDNGWSKMTDNEFIVSEEVGRPWAMQPPYSPSMSSQNSARRTQRGSTLGQKLTDELQQLREGLSRSRWNDDKAERKSWQLGDDMPPVKQPWLQHHEKTLSDPTLSSSVAGANAIGMAAGRTLGAAYLNDGEPLQPSSWSHPDKQRPMSTQYHQVSRWFSKGSGANDGSGNSRTQHVEQQRPSKDDTERVSTSPQSTNSLSLSSRLNKHLEKLKRSFKPASGVV</sequence>
<comment type="caution">
    <text evidence="1">The sequence shown here is derived from an EMBL/GenBank/DDBJ whole genome shotgun (WGS) entry which is preliminary data.</text>
</comment>
<protein>
    <submittedName>
        <fullName evidence="1">Uncharacterized protein</fullName>
    </submittedName>
</protein>
<dbReference type="EMBL" id="JANBPG010000197">
    <property type="protein sequence ID" value="KAJ1898927.1"/>
    <property type="molecule type" value="Genomic_DNA"/>
</dbReference>
<evidence type="ECO:0000313" key="1">
    <source>
        <dbReference type="EMBL" id="KAJ1898927.1"/>
    </source>
</evidence>
<proteinExistence type="predicted"/>
<gene>
    <name evidence="1" type="ORF">LPJ66_002448</name>
</gene>
<evidence type="ECO:0000313" key="2">
    <source>
        <dbReference type="Proteomes" id="UP001150581"/>
    </source>
</evidence>
<keyword evidence="2" id="KW-1185">Reference proteome</keyword>
<reference evidence="1" key="1">
    <citation type="submission" date="2022-07" db="EMBL/GenBank/DDBJ databases">
        <title>Phylogenomic reconstructions and comparative analyses of Kickxellomycotina fungi.</title>
        <authorList>
            <person name="Reynolds N.K."/>
            <person name="Stajich J.E."/>
            <person name="Barry K."/>
            <person name="Grigoriev I.V."/>
            <person name="Crous P."/>
            <person name="Smith M.E."/>
        </authorList>
    </citation>
    <scope>NUCLEOTIDE SEQUENCE</scope>
    <source>
        <strain evidence="1">Benny 63K</strain>
    </source>
</reference>